<dbReference type="AlphaFoldDB" id="A0A644ZVM5"/>
<sequence length="281" mass="30486">MDFAAEKPLKCRYPKAKPRVLIPVFEGTNCELDSQRAWKAVGAEVELLVVNTLSPRQVEMSVTRMISSLEQSQILFLSGGFSAADEPDGSGKFIASFLANPLIKARIEALLAQHDGLVGGICNGFQALVRLGLLPHGKIQKPKAGEPMLLDNQVGHHISRLVNCRVSSTLSPWFSAFKVGDVQLLPVSHGEGRFFAEESVLADLIKGGQIASQYVDSQGYATTTFPDNPNGSLYAVEALSSVDGKVFGRMAHSERMVDQLYLNTEAKADAALFWGAVRYFG</sequence>
<protein>
    <submittedName>
        <fullName evidence="1">Phosphoribosylformylglycinamidine synthase subunit PurQ</fullName>
        <ecNumber evidence="1">6.3.5.3</ecNumber>
    </submittedName>
</protein>
<dbReference type="EMBL" id="VSSQ01010713">
    <property type="protein sequence ID" value="MPM45020.1"/>
    <property type="molecule type" value="Genomic_DNA"/>
</dbReference>
<reference evidence="1" key="1">
    <citation type="submission" date="2019-08" db="EMBL/GenBank/DDBJ databases">
        <authorList>
            <person name="Kucharzyk K."/>
            <person name="Murdoch R.W."/>
            <person name="Higgins S."/>
            <person name="Loffler F."/>
        </authorList>
    </citation>
    <scope>NUCLEOTIDE SEQUENCE</scope>
</reference>
<dbReference type="GO" id="GO:0004642">
    <property type="term" value="F:phosphoribosylformylglycinamidine synthase activity"/>
    <property type="evidence" value="ECO:0007669"/>
    <property type="project" value="UniProtKB-EC"/>
</dbReference>
<proteinExistence type="predicted"/>
<dbReference type="GO" id="GO:0005737">
    <property type="term" value="C:cytoplasm"/>
    <property type="evidence" value="ECO:0007669"/>
    <property type="project" value="TreeGrafter"/>
</dbReference>
<accession>A0A644ZVM5</accession>
<dbReference type="PANTHER" id="PTHR10099:SF1">
    <property type="entry name" value="PHOSPHORIBOSYLFORMYLGLYCINAMIDINE SYNTHASE"/>
    <property type="match status" value="1"/>
</dbReference>
<comment type="caution">
    <text evidence="1">The sequence shown here is derived from an EMBL/GenBank/DDBJ whole genome shotgun (WGS) entry which is preliminary data.</text>
</comment>
<dbReference type="GO" id="GO:0006164">
    <property type="term" value="P:purine nucleotide biosynthetic process"/>
    <property type="evidence" value="ECO:0007669"/>
    <property type="project" value="TreeGrafter"/>
</dbReference>
<dbReference type="Pfam" id="PF13507">
    <property type="entry name" value="GATase_5"/>
    <property type="match status" value="1"/>
</dbReference>
<dbReference type="EC" id="6.3.5.3" evidence="1"/>
<dbReference type="SUPFAM" id="SSF52317">
    <property type="entry name" value="Class I glutamine amidotransferase-like"/>
    <property type="match status" value="1"/>
</dbReference>
<evidence type="ECO:0000313" key="1">
    <source>
        <dbReference type="EMBL" id="MPM45020.1"/>
    </source>
</evidence>
<name>A0A644ZVM5_9ZZZZ</name>
<gene>
    <name evidence="1" type="primary">purQ_14</name>
    <name evidence="1" type="ORF">SDC9_91705</name>
</gene>
<dbReference type="SMART" id="SM01211">
    <property type="entry name" value="GATase_5"/>
    <property type="match status" value="1"/>
</dbReference>
<dbReference type="PANTHER" id="PTHR10099">
    <property type="entry name" value="PHOSPHORIBOSYLFORMYLGLYCINAMIDINE SYNTHASE"/>
    <property type="match status" value="1"/>
</dbReference>
<keyword evidence="1" id="KW-0436">Ligase</keyword>
<dbReference type="Gene3D" id="3.40.50.880">
    <property type="match status" value="1"/>
</dbReference>
<organism evidence="1">
    <name type="scientific">bioreactor metagenome</name>
    <dbReference type="NCBI Taxonomy" id="1076179"/>
    <lineage>
        <taxon>unclassified sequences</taxon>
        <taxon>metagenomes</taxon>
        <taxon>ecological metagenomes</taxon>
    </lineage>
</organism>
<dbReference type="InterPro" id="IPR029062">
    <property type="entry name" value="Class_I_gatase-like"/>
</dbReference>